<evidence type="ECO:0008006" key="2">
    <source>
        <dbReference type="Google" id="ProtNLM"/>
    </source>
</evidence>
<reference evidence="1" key="1">
    <citation type="submission" date="2018-05" db="EMBL/GenBank/DDBJ databases">
        <authorList>
            <person name="Lanie J.A."/>
            <person name="Ng W.-L."/>
            <person name="Kazmierczak K.M."/>
            <person name="Andrzejewski T.M."/>
            <person name="Davidsen T.M."/>
            <person name="Wayne K.J."/>
            <person name="Tettelin H."/>
            <person name="Glass J.I."/>
            <person name="Rusch D."/>
            <person name="Podicherti R."/>
            <person name="Tsui H.-C.T."/>
            <person name="Winkler M.E."/>
        </authorList>
    </citation>
    <scope>NUCLEOTIDE SEQUENCE</scope>
</reference>
<dbReference type="AlphaFoldDB" id="A0A383DTG5"/>
<proteinExistence type="predicted"/>
<dbReference type="Pfam" id="PF07087">
    <property type="entry name" value="DUF1353"/>
    <property type="match status" value="1"/>
</dbReference>
<name>A0A383DTG5_9ZZZZ</name>
<sequence length="162" mass="18845">KKAWSGKLTCLFHGVRHWELTSDLWFATESSTAYFEQWKKLGVNIAHIKNSPNKSRITVSKGYHTDLASIHRAAWSFIAPWDIARASIIHDVLMEAIRSDIDNLSKKQLYELRKNADKVLRDGMTKAEPKVPKWKVRACYRVVRMLGGIALRHSSYRERHNW</sequence>
<dbReference type="InterPro" id="IPR010767">
    <property type="entry name" value="Phage_CGC-2007_Cje0229"/>
</dbReference>
<protein>
    <recommendedName>
        <fullName evidence="2">DUF1353 domain-containing protein</fullName>
    </recommendedName>
</protein>
<organism evidence="1">
    <name type="scientific">marine metagenome</name>
    <dbReference type="NCBI Taxonomy" id="408172"/>
    <lineage>
        <taxon>unclassified sequences</taxon>
        <taxon>metagenomes</taxon>
        <taxon>ecological metagenomes</taxon>
    </lineage>
</organism>
<accession>A0A383DTG5</accession>
<dbReference type="EMBL" id="UINC01220064">
    <property type="protein sequence ID" value="SVE47812.1"/>
    <property type="molecule type" value="Genomic_DNA"/>
</dbReference>
<gene>
    <name evidence="1" type="ORF">METZ01_LOCUS500666</name>
</gene>
<evidence type="ECO:0000313" key="1">
    <source>
        <dbReference type="EMBL" id="SVE47812.1"/>
    </source>
</evidence>
<feature type="non-terminal residue" evidence="1">
    <location>
        <position position="1"/>
    </location>
</feature>